<evidence type="ECO:0000313" key="1">
    <source>
        <dbReference type="EMBL" id="EFU39651.1"/>
    </source>
</evidence>
<dbReference type="AlphaFoldDB" id="A0A2R9SQP1"/>
<reference evidence="1 2" key="1">
    <citation type="journal article" date="2010" name="BMC Genomics">
        <title>Genome sequence of the pattern forming Paenibacillus vortex bacterium reveals potential for thriving in complex environments.</title>
        <authorList>
            <person name="Sirota-Madi A."/>
            <person name="Olender T."/>
            <person name="Helman Y."/>
            <person name="Ingham C."/>
            <person name="Brainis I."/>
            <person name="Roth D."/>
            <person name="Hagi E."/>
            <person name="Brodsky L."/>
            <person name="Leshkowitz D."/>
            <person name="Galatenko V."/>
            <person name="Nikolaev V."/>
            <person name="Mugasimangalam R.C."/>
            <person name="Bransburg-Zabary S."/>
            <person name="Gutnick D.L."/>
            <person name="Lancet D."/>
            <person name="Ben-Jacob E."/>
        </authorList>
    </citation>
    <scope>NUCLEOTIDE SEQUENCE [LARGE SCALE GENOMIC DNA]</scope>
    <source>
        <strain evidence="1 2">V453</strain>
    </source>
</reference>
<accession>A0A2R9SQP1</accession>
<dbReference type="EMBL" id="ADHJ01000037">
    <property type="protein sequence ID" value="EFU39651.1"/>
    <property type="molecule type" value="Genomic_DNA"/>
</dbReference>
<dbReference type="Proteomes" id="UP000003094">
    <property type="component" value="Unassembled WGS sequence"/>
</dbReference>
<proteinExistence type="predicted"/>
<protein>
    <submittedName>
        <fullName evidence="1">Uncharacterized protein</fullName>
    </submittedName>
</protein>
<comment type="caution">
    <text evidence="1">The sequence shown here is derived from an EMBL/GenBank/DDBJ whole genome shotgun (WGS) entry which is preliminary data.</text>
</comment>
<keyword evidence="2" id="KW-1185">Reference proteome</keyword>
<sequence>MLTDLILNNDIAQYTGCVGGNQAEEIRPDGIFYVI</sequence>
<name>A0A2R9SQP1_9BACL</name>
<evidence type="ECO:0000313" key="2">
    <source>
        <dbReference type="Proteomes" id="UP000003094"/>
    </source>
</evidence>
<organism evidence="1 2">
    <name type="scientific">Paenibacillus vortex V453</name>
    <dbReference type="NCBI Taxonomy" id="715225"/>
    <lineage>
        <taxon>Bacteria</taxon>
        <taxon>Bacillati</taxon>
        <taxon>Bacillota</taxon>
        <taxon>Bacilli</taxon>
        <taxon>Bacillales</taxon>
        <taxon>Paenibacillaceae</taxon>
        <taxon>Paenibacillus</taxon>
    </lineage>
</organism>
<gene>
    <name evidence="1" type="ORF">PVOR_20144</name>
</gene>
<dbReference type="KEGG" id="pvo:PVOR_20144"/>